<dbReference type="Gene3D" id="3.20.20.100">
    <property type="entry name" value="NADP-dependent oxidoreductase domain"/>
    <property type="match status" value="1"/>
</dbReference>
<evidence type="ECO:0000313" key="2">
    <source>
        <dbReference type="EMBL" id="STZ56648.1"/>
    </source>
</evidence>
<dbReference type="OrthoDB" id="5522046at2"/>
<dbReference type="RefSeq" id="WP_115277161.1">
    <property type="nucleotide sequence ID" value="NZ_AP022600.1"/>
</dbReference>
<dbReference type="Proteomes" id="UP000254978">
    <property type="component" value="Unassembled WGS sequence"/>
</dbReference>
<dbReference type="PANTHER" id="PTHR43312">
    <property type="entry name" value="D-THREO-ALDOSE 1-DEHYDROGENASE"/>
    <property type="match status" value="1"/>
</dbReference>
<protein>
    <submittedName>
        <fullName evidence="2">Aldo/keto reductase</fullName>
    </submittedName>
</protein>
<dbReference type="SUPFAM" id="SSF51430">
    <property type="entry name" value="NAD(P)-linked oxidoreductase"/>
    <property type="match status" value="1"/>
</dbReference>
<dbReference type="InterPro" id="IPR053135">
    <property type="entry name" value="AKR2_Oxidoreductase"/>
</dbReference>
<keyword evidence="3" id="KW-1185">Reference proteome</keyword>
<dbReference type="InterPro" id="IPR023210">
    <property type="entry name" value="NADP_OxRdtase_dom"/>
</dbReference>
<name>A0A378T766_9MYCO</name>
<organism evidence="2 3">
    <name type="scientific">Mycolicibacterium tokaiense</name>
    <dbReference type="NCBI Taxonomy" id="39695"/>
    <lineage>
        <taxon>Bacteria</taxon>
        <taxon>Bacillati</taxon>
        <taxon>Actinomycetota</taxon>
        <taxon>Actinomycetes</taxon>
        <taxon>Mycobacteriales</taxon>
        <taxon>Mycobacteriaceae</taxon>
        <taxon>Mycolicibacterium</taxon>
    </lineage>
</organism>
<dbReference type="PANTHER" id="PTHR43312:SF1">
    <property type="entry name" value="NADP-DEPENDENT OXIDOREDUCTASE DOMAIN-CONTAINING PROTEIN"/>
    <property type="match status" value="1"/>
</dbReference>
<dbReference type="Pfam" id="PF00248">
    <property type="entry name" value="Aldo_ket_red"/>
    <property type="match status" value="1"/>
</dbReference>
<gene>
    <name evidence="2" type="ORF">NCTC10821_00141</name>
</gene>
<dbReference type="InterPro" id="IPR036812">
    <property type="entry name" value="NAD(P)_OxRdtase_dom_sf"/>
</dbReference>
<reference evidence="2 3" key="1">
    <citation type="submission" date="2018-06" db="EMBL/GenBank/DDBJ databases">
        <authorList>
            <consortium name="Pathogen Informatics"/>
            <person name="Doyle S."/>
        </authorList>
    </citation>
    <scope>NUCLEOTIDE SEQUENCE [LARGE SCALE GENOMIC DNA]</scope>
    <source>
        <strain evidence="2 3">NCTC10821</strain>
    </source>
</reference>
<dbReference type="AlphaFoldDB" id="A0A378T766"/>
<feature type="domain" description="NADP-dependent oxidoreductase" evidence="1">
    <location>
        <begin position="45"/>
        <end position="307"/>
    </location>
</feature>
<sequence length="325" mass="34695">MTRQITGDADTRVGLGLAALGRPAYLTSSRGSDIGPDRSVTALRQRTFDVLDTAYQKGIRYVDTARSYGRAEEFLADWLRARPDVGDVVVASKWGYRYVGDWRVDAGEHEIKDHTPAAFETQLAETTALLGPRLSLYQVHSVTPDSPVLGNPRLQQMLATLRDRGVRVGLSTSGPSQATVIRAALGLEVGGAPLFASVQSTWNLLETSAQEALSEAHAAGLAVVIKECFANGRLVPGTSDLSPAVQRAAHIAAELQIGLDQLAIAAAVHQPWAARVLSGAVTVAQIESHIQGARTPLPTGVLAELVSAGEDPQEYWTARSARSWS</sequence>
<accession>A0A378T766</accession>
<evidence type="ECO:0000313" key="3">
    <source>
        <dbReference type="Proteomes" id="UP000254978"/>
    </source>
</evidence>
<dbReference type="EMBL" id="UGQT01000001">
    <property type="protein sequence ID" value="STZ56648.1"/>
    <property type="molecule type" value="Genomic_DNA"/>
</dbReference>
<proteinExistence type="predicted"/>
<evidence type="ECO:0000259" key="1">
    <source>
        <dbReference type="Pfam" id="PF00248"/>
    </source>
</evidence>